<evidence type="ECO:0000313" key="1">
    <source>
        <dbReference type="EMBL" id="CAG8494736.1"/>
    </source>
</evidence>
<organism evidence="1 2">
    <name type="scientific">Ambispora gerdemannii</name>
    <dbReference type="NCBI Taxonomy" id="144530"/>
    <lineage>
        <taxon>Eukaryota</taxon>
        <taxon>Fungi</taxon>
        <taxon>Fungi incertae sedis</taxon>
        <taxon>Mucoromycota</taxon>
        <taxon>Glomeromycotina</taxon>
        <taxon>Glomeromycetes</taxon>
        <taxon>Archaeosporales</taxon>
        <taxon>Ambisporaceae</taxon>
        <taxon>Ambispora</taxon>
    </lineage>
</organism>
<dbReference type="Proteomes" id="UP000789831">
    <property type="component" value="Unassembled WGS sequence"/>
</dbReference>
<dbReference type="OrthoDB" id="10431143at2759"/>
<sequence length="162" mass="18627">MRDLINQKTTQSSQSPVCLFEEYQETFEVKSGNELKEVIDSLQRAIHKFVLLKEQHVMRVTFPRNTVTPVLQLFCQSVPTQDQKEIKRELDQITSTTGNAILLRYGDRIAEYLNSIYRVKYKHLKLEVENIKNRNQVMMVGEEIEMVVEGGGGVGIIIVVVD</sequence>
<name>A0A9N8ZH22_9GLOM</name>
<reference evidence="1" key="1">
    <citation type="submission" date="2021-06" db="EMBL/GenBank/DDBJ databases">
        <authorList>
            <person name="Kallberg Y."/>
            <person name="Tangrot J."/>
            <person name="Rosling A."/>
        </authorList>
    </citation>
    <scope>NUCLEOTIDE SEQUENCE</scope>
    <source>
        <strain evidence="1">MT106</strain>
    </source>
</reference>
<dbReference type="EMBL" id="CAJVPL010000418">
    <property type="protein sequence ID" value="CAG8494736.1"/>
    <property type="molecule type" value="Genomic_DNA"/>
</dbReference>
<proteinExistence type="predicted"/>
<evidence type="ECO:0000313" key="2">
    <source>
        <dbReference type="Proteomes" id="UP000789831"/>
    </source>
</evidence>
<gene>
    <name evidence="1" type="ORF">AGERDE_LOCUS3938</name>
</gene>
<keyword evidence="2" id="KW-1185">Reference proteome</keyword>
<protein>
    <submittedName>
        <fullName evidence="1">8149_t:CDS:1</fullName>
    </submittedName>
</protein>
<comment type="caution">
    <text evidence="1">The sequence shown here is derived from an EMBL/GenBank/DDBJ whole genome shotgun (WGS) entry which is preliminary data.</text>
</comment>
<dbReference type="AlphaFoldDB" id="A0A9N8ZH22"/>
<accession>A0A9N8ZH22</accession>